<gene>
    <name evidence="1" type="ORF">BHO_0001500</name>
</gene>
<dbReference type="AlphaFoldDB" id="W5T6U7"/>
<accession>W5T6U7</accession>
<keyword evidence="1" id="KW-0614">Plasmid</keyword>
<name>W5T6U7_BORHE</name>
<organism evidence="1">
    <name type="scientific">Borrelia hermsii YBT</name>
    <dbReference type="NCBI Taxonomy" id="1313295"/>
    <lineage>
        <taxon>Bacteria</taxon>
        <taxon>Pseudomonadati</taxon>
        <taxon>Spirochaetota</taxon>
        <taxon>Spirochaetia</taxon>
        <taxon>Spirochaetales</taxon>
        <taxon>Borreliaceae</taxon>
        <taxon>Borrelia</taxon>
    </lineage>
</organism>
<dbReference type="HOGENOM" id="CLU_3354923_0_0_12"/>
<sequence>MNLIKKIDINKMKFNSTSKLHNGMFGTIITLNIGTF</sequence>
<proteinExistence type="predicted"/>
<dbReference type="EMBL" id="CP005709">
    <property type="protein sequence ID" value="AHH13076.1"/>
    <property type="molecule type" value="Genomic_DNA"/>
</dbReference>
<geneLocation type="plasmid" evidence="1">
    <name>unnamed</name>
</geneLocation>
<reference evidence="1" key="1">
    <citation type="submission" date="2013-04" db="EMBL/GenBank/DDBJ databases">
        <title>Comparative Genomics of Relapsing Fever Spirochetes.</title>
        <authorList>
            <person name="Schwan T.G."/>
            <person name="Raffel S.J."/>
            <person name="Porcella S.F."/>
            <person name="Martens C.A."/>
            <person name="Bruno D.P."/>
            <person name="Ricklefs S.M."/>
            <person name="Barbian K.B."/>
        </authorList>
    </citation>
    <scope>NUCLEOTIDE SEQUENCE</scope>
    <source>
        <strain evidence="1">YBT</strain>
        <plasmid evidence="1">unnamed</plasmid>
    </source>
</reference>
<evidence type="ECO:0000313" key="1">
    <source>
        <dbReference type="EMBL" id="AHH13076.1"/>
    </source>
</evidence>
<protein>
    <submittedName>
        <fullName evidence="1">BDR-repeat family protein</fullName>
    </submittedName>
</protein>